<protein>
    <recommendedName>
        <fullName evidence="4">Tricarboxylate transporter</fullName>
    </recommendedName>
</protein>
<dbReference type="EMBL" id="JAVDVQ010000010">
    <property type="protein sequence ID" value="MDR7083331.1"/>
    <property type="molecule type" value="Genomic_DNA"/>
</dbReference>
<dbReference type="InterPro" id="IPR042100">
    <property type="entry name" value="Bug_dom1"/>
</dbReference>
<evidence type="ECO:0000313" key="2">
    <source>
        <dbReference type="EMBL" id="MDR7083331.1"/>
    </source>
</evidence>
<reference evidence="2 3" key="1">
    <citation type="submission" date="2023-07" db="EMBL/GenBank/DDBJ databases">
        <title>Sorghum-associated microbial communities from plants grown in Nebraska, USA.</title>
        <authorList>
            <person name="Schachtman D."/>
        </authorList>
    </citation>
    <scope>NUCLEOTIDE SEQUENCE [LARGE SCALE GENOMIC DNA]</scope>
    <source>
        <strain evidence="2 3">BE167</strain>
    </source>
</reference>
<evidence type="ECO:0000313" key="3">
    <source>
        <dbReference type="Proteomes" id="UP001252243"/>
    </source>
</evidence>
<dbReference type="RefSeq" id="WP_310057849.1">
    <property type="nucleotide sequence ID" value="NZ_JAVDVQ010000010.1"/>
</dbReference>
<dbReference type="InterPro" id="IPR005064">
    <property type="entry name" value="BUG"/>
</dbReference>
<comment type="caution">
    <text evidence="2">The sequence shown here is derived from an EMBL/GenBank/DDBJ whole genome shotgun (WGS) entry which is preliminary data.</text>
</comment>
<sequence>MVALLFTGCARPSDTPQTDDPAKFFAGKTIRWVVPYKAGGGTDTSARALSALLSDYIPGNPKIQIENIEGGNGVLGSNEFAQSDPSGLAILLTSSSTNNAVLFGDPAVKFDFADFAPIVGIPAGGTQYVAPETKISKPLELWNSAVPFVYGGITAGGGELPRILAMDMLGIDVEHVWGYEARSAVQIAFSQGEVNIDGQSTAAYLESIAPLVDRGEATPVYTAGMMKDGKLVRDPAFPDLPHAVELYEEKYGKLPDAKLLEAYKFLVLTGHNLQKELWVQNDAPKVAIDAYRKAFVDMQKDPKFDGVRTALGGYDFLMGESLESDVNTALLDPPQDILEWLAQYAKTEYGADLSRG</sequence>
<gene>
    <name evidence="2" type="ORF">J2X01_002625</name>
</gene>
<proteinExistence type="inferred from homology"/>
<organism evidence="2 3">
    <name type="scientific">Arthrobacter ginsengisoli</name>
    <dbReference type="NCBI Taxonomy" id="1356565"/>
    <lineage>
        <taxon>Bacteria</taxon>
        <taxon>Bacillati</taxon>
        <taxon>Actinomycetota</taxon>
        <taxon>Actinomycetes</taxon>
        <taxon>Micrococcales</taxon>
        <taxon>Micrococcaceae</taxon>
        <taxon>Arthrobacter</taxon>
    </lineage>
</organism>
<name>A0ABU1UDS6_9MICC</name>
<evidence type="ECO:0000256" key="1">
    <source>
        <dbReference type="ARBA" id="ARBA00006987"/>
    </source>
</evidence>
<dbReference type="Gene3D" id="3.40.190.150">
    <property type="entry name" value="Bordetella uptake gene, domain 1"/>
    <property type="match status" value="1"/>
</dbReference>
<dbReference type="Gene3D" id="3.40.190.10">
    <property type="entry name" value="Periplasmic binding protein-like II"/>
    <property type="match status" value="1"/>
</dbReference>
<evidence type="ECO:0008006" key="4">
    <source>
        <dbReference type="Google" id="ProtNLM"/>
    </source>
</evidence>
<keyword evidence="3" id="KW-1185">Reference proteome</keyword>
<comment type="similarity">
    <text evidence="1">Belongs to the UPF0065 (bug) family.</text>
</comment>
<accession>A0ABU1UDS6</accession>
<dbReference type="Proteomes" id="UP001252243">
    <property type="component" value="Unassembled WGS sequence"/>
</dbReference>
<dbReference type="PANTHER" id="PTHR42928:SF5">
    <property type="entry name" value="BLR1237 PROTEIN"/>
    <property type="match status" value="1"/>
</dbReference>
<dbReference type="PANTHER" id="PTHR42928">
    <property type="entry name" value="TRICARBOXYLATE-BINDING PROTEIN"/>
    <property type="match status" value="1"/>
</dbReference>